<accession>A0AAV4ZWX2</accession>
<feature type="compositionally biased region" description="Basic and acidic residues" evidence="1">
    <location>
        <begin position="492"/>
        <end position="501"/>
    </location>
</feature>
<protein>
    <submittedName>
        <fullName evidence="2">Uncharacterized protein</fullName>
    </submittedName>
</protein>
<sequence length="784" mass="87206">MPLPATDAIAFRGIPSLGDKATIALSLTLTQKQVEVMFARQASINKLTSQSATQFPLEIDFDNRKMYIGDTVTSFNSGKETGIREICRRTPSSAKPSAGLFLSATVVGKLTIPRGLDDAASDLRKAIEAEQTKKNERGIVRIDTPIAALNGKKSRASGVVSLAKRAMTNGATSSRINSTTPHPAISTVSTNSSKLTSSRSPSLLTTPPITSNLTIKDPDFNSLRSRLIHFIAAVARPREVAISEFMSASRATDSEADVRKIFDQVAQEIPGPKNSDSARWIWDLKSDSWLEVRPFGFPDYAPDQRTQASRRARIGSGISSQNPVWEHFSTRVDSSALASAKAITAAGIGGGMYSNAKSKKAATKPNIPKMKSASKLRLEDDGDLKPRKLPPAIEETKIKAKIDPISTSTPSTVQPAPRPSKKSQDDALLKTRAPSTSVKKEPSPRPPLPADGSIRKRKLVDLELEPTSDMEEGELPSKEPKRRRVIGLPEVSKPESLKKFDSPAITKKVPVTEKDIVSLSTSKHNRESQGTKVAAAASSPRNNNKSLKPEADVKQEKDREPHKARVRERDDERERDRDREKEKEKENPREKEKVMDKERDREREKREPEKGRDYEKEKERHRNRHRINDTEESVDRNKGPAPVKHKRRPTPSFSSDDEKDETLPLKRAIPSSRPAFTSTTAPKANVTKEHKLISGPATLPEDKEGLRREYNMYYAHYMHITSKLYAQKAKVETALVLEDGANADEDSDLMDLKELSELCEEFHWTRNELERIRKAHGNLNVNAF</sequence>
<name>A0AAV4ZWX2_9AGAM</name>
<dbReference type="EMBL" id="BPWL01000001">
    <property type="protein sequence ID" value="GJJ06449.1"/>
    <property type="molecule type" value="Genomic_DNA"/>
</dbReference>
<feature type="compositionally biased region" description="Polar residues" evidence="1">
    <location>
        <begin position="405"/>
        <end position="414"/>
    </location>
</feature>
<feature type="compositionally biased region" description="Basic and acidic residues" evidence="1">
    <location>
        <begin position="547"/>
        <end position="638"/>
    </location>
</feature>
<evidence type="ECO:0000313" key="3">
    <source>
        <dbReference type="Proteomes" id="UP001050691"/>
    </source>
</evidence>
<gene>
    <name evidence="2" type="ORF">Clacol_000641</name>
</gene>
<keyword evidence="3" id="KW-1185">Reference proteome</keyword>
<proteinExistence type="predicted"/>
<dbReference type="AlphaFoldDB" id="A0AAV4ZWX2"/>
<feature type="region of interest" description="Disordered" evidence="1">
    <location>
        <begin position="351"/>
        <end position="663"/>
    </location>
</feature>
<dbReference type="Proteomes" id="UP001050691">
    <property type="component" value="Unassembled WGS sequence"/>
</dbReference>
<evidence type="ECO:0000256" key="1">
    <source>
        <dbReference type="SAM" id="MobiDB-lite"/>
    </source>
</evidence>
<evidence type="ECO:0000313" key="2">
    <source>
        <dbReference type="EMBL" id="GJJ06449.1"/>
    </source>
</evidence>
<reference evidence="2" key="1">
    <citation type="submission" date="2021-10" db="EMBL/GenBank/DDBJ databases">
        <title>De novo Genome Assembly of Clathrus columnatus (Basidiomycota, Fungi) Using Illumina and Nanopore Sequence Data.</title>
        <authorList>
            <person name="Ogiso-Tanaka E."/>
            <person name="Itagaki H."/>
            <person name="Hosoya T."/>
            <person name="Hosaka K."/>
        </authorList>
    </citation>
    <scope>NUCLEOTIDE SEQUENCE</scope>
    <source>
        <strain evidence="2">MO-923</strain>
    </source>
</reference>
<organism evidence="2 3">
    <name type="scientific">Clathrus columnatus</name>
    <dbReference type="NCBI Taxonomy" id="1419009"/>
    <lineage>
        <taxon>Eukaryota</taxon>
        <taxon>Fungi</taxon>
        <taxon>Dikarya</taxon>
        <taxon>Basidiomycota</taxon>
        <taxon>Agaricomycotina</taxon>
        <taxon>Agaricomycetes</taxon>
        <taxon>Phallomycetidae</taxon>
        <taxon>Phallales</taxon>
        <taxon>Clathraceae</taxon>
        <taxon>Clathrus</taxon>
    </lineage>
</organism>
<feature type="compositionally biased region" description="Acidic residues" evidence="1">
    <location>
        <begin position="462"/>
        <end position="474"/>
    </location>
</feature>
<feature type="compositionally biased region" description="Basic and acidic residues" evidence="1">
    <location>
        <begin position="376"/>
        <end position="386"/>
    </location>
</feature>
<feature type="compositionally biased region" description="Low complexity" evidence="1">
    <location>
        <begin position="186"/>
        <end position="203"/>
    </location>
</feature>
<comment type="caution">
    <text evidence="2">The sequence shown here is derived from an EMBL/GenBank/DDBJ whole genome shotgun (WGS) entry which is preliminary data.</text>
</comment>
<feature type="region of interest" description="Disordered" evidence="1">
    <location>
        <begin position="171"/>
        <end position="203"/>
    </location>
</feature>
<feature type="compositionally biased region" description="Polar residues" evidence="1">
    <location>
        <begin position="171"/>
        <end position="181"/>
    </location>
</feature>